<keyword evidence="8" id="KW-1185">Reference proteome</keyword>
<proteinExistence type="inferred from homology"/>
<protein>
    <submittedName>
        <fullName evidence="7">Uncharacterized protein</fullName>
    </submittedName>
</protein>
<dbReference type="Gene3D" id="2.80.10.50">
    <property type="match status" value="1"/>
</dbReference>
<dbReference type="GO" id="GO:0004869">
    <property type="term" value="F:cysteine-type endopeptidase inhibitor activity"/>
    <property type="evidence" value="ECO:0007669"/>
    <property type="project" value="UniProtKB-KW"/>
</dbReference>
<organism evidence="7 8">
    <name type="scientific">Candolleomyces eurysporus</name>
    <dbReference type="NCBI Taxonomy" id="2828524"/>
    <lineage>
        <taxon>Eukaryota</taxon>
        <taxon>Fungi</taxon>
        <taxon>Dikarya</taxon>
        <taxon>Basidiomycota</taxon>
        <taxon>Agaricomycotina</taxon>
        <taxon>Agaricomycetes</taxon>
        <taxon>Agaricomycetidae</taxon>
        <taxon>Agaricales</taxon>
        <taxon>Agaricineae</taxon>
        <taxon>Psathyrellaceae</taxon>
        <taxon>Candolleomyces</taxon>
    </lineage>
</organism>
<dbReference type="EMBL" id="JANBPK010001041">
    <property type="protein sequence ID" value="KAJ2926937.1"/>
    <property type="molecule type" value="Genomic_DNA"/>
</dbReference>
<evidence type="ECO:0000256" key="6">
    <source>
        <dbReference type="SAM" id="MobiDB-lite"/>
    </source>
</evidence>
<dbReference type="AlphaFoldDB" id="A0A9W8J283"/>
<dbReference type="Pfam" id="PF10467">
    <property type="entry name" value="Inhibitor_I48"/>
    <property type="match status" value="1"/>
</dbReference>
<gene>
    <name evidence="7" type="ORF">H1R20_g10146</name>
</gene>
<feature type="region of interest" description="Disordered" evidence="6">
    <location>
        <begin position="66"/>
        <end position="87"/>
    </location>
</feature>
<feature type="compositionally biased region" description="Basic and acidic residues" evidence="6">
    <location>
        <begin position="76"/>
        <end position="86"/>
    </location>
</feature>
<dbReference type="InterPro" id="IPR019508">
    <property type="entry name" value="Prot_inh_I48_clitocypin"/>
</dbReference>
<evidence type="ECO:0000256" key="5">
    <source>
        <dbReference type="ARBA" id="ARBA00025775"/>
    </source>
</evidence>
<keyword evidence="3" id="KW-0789">Thiol protease inhibitor</keyword>
<dbReference type="OrthoDB" id="3275434at2759"/>
<comment type="caution">
    <text evidence="7">The sequence shown here is derived from an EMBL/GenBank/DDBJ whole genome shotgun (WGS) entry which is preliminary data.</text>
</comment>
<name>A0A9W8J283_9AGAR</name>
<comment type="similarity">
    <text evidence="5">Belongs to the protease inhibitor I48 family.</text>
</comment>
<sequence>MTLKPGIYRIETAPLPGVLPDLAVGIDDYTPVRAFPLPQPVPPQGIQEWRVVRTPDHEDQYLIISPGFSPRPRAWGRPEDNPRPDEPVLLTDAVKSWDIRRHEDDTYEISVPNQPPGATWAVTVEKGHLVTRPYPIVPGIRVPTWQLILIRSD</sequence>
<dbReference type="Proteomes" id="UP001140091">
    <property type="component" value="Unassembled WGS sequence"/>
</dbReference>
<comment type="subunit">
    <text evidence="1">Homodimer.</text>
</comment>
<evidence type="ECO:0000256" key="2">
    <source>
        <dbReference type="ARBA" id="ARBA00022690"/>
    </source>
</evidence>
<evidence type="ECO:0000256" key="4">
    <source>
        <dbReference type="ARBA" id="ARBA00024855"/>
    </source>
</evidence>
<evidence type="ECO:0000256" key="3">
    <source>
        <dbReference type="ARBA" id="ARBA00022704"/>
    </source>
</evidence>
<keyword evidence="2" id="KW-0646">Protease inhibitor</keyword>
<evidence type="ECO:0000256" key="1">
    <source>
        <dbReference type="ARBA" id="ARBA00011738"/>
    </source>
</evidence>
<accession>A0A9W8J283</accession>
<comment type="function">
    <text evidence="4">Binds and inhibits cysteine proteinases. Inhibits most strongly papain and cathepsin L, more weakly bromelain and cathepsin B while it is completely ineffective against cathepsin H.</text>
</comment>
<evidence type="ECO:0000313" key="7">
    <source>
        <dbReference type="EMBL" id="KAJ2926937.1"/>
    </source>
</evidence>
<feature type="non-terminal residue" evidence="7">
    <location>
        <position position="1"/>
    </location>
</feature>
<reference evidence="7" key="1">
    <citation type="submission" date="2022-06" db="EMBL/GenBank/DDBJ databases">
        <title>Genome Sequence of Candolleomyces eurysporus.</title>
        <authorList>
            <person name="Buettner E."/>
        </authorList>
    </citation>
    <scope>NUCLEOTIDE SEQUENCE</scope>
    <source>
        <strain evidence="7">VTCC 930004</strain>
    </source>
</reference>
<evidence type="ECO:0000313" key="8">
    <source>
        <dbReference type="Proteomes" id="UP001140091"/>
    </source>
</evidence>